<gene>
    <name evidence="1" type="ORF">WMW72_13525</name>
</gene>
<protein>
    <submittedName>
        <fullName evidence="1">DUF4269 domain-containing protein</fullName>
    </submittedName>
</protein>
<dbReference type="RefSeq" id="WP_341416008.1">
    <property type="nucleotide sequence ID" value="NZ_JBBPCC010000007.1"/>
</dbReference>
<dbReference type="InterPro" id="IPR025365">
    <property type="entry name" value="DUF4269"/>
</dbReference>
<evidence type="ECO:0000313" key="2">
    <source>
        <dbReference type="Proteomes" id="UP001469365"/>
    </source>
</evidence>
<name>A0ABU9DJ76_9BACL</name>
<dbReference type="Proteomes" id="UP001469365">
    <property type="component" value="Unassembled WGS sequence"/>
</dbReference>
<comment type="caution">
    <text evidence="1">The sequence shown here is derived from an EMBL/GenBank/DDBJ whole genome shotgun (WGS) entry which is preliminary data.</text>
</comment>
<organism evidence="1 2">
    <name type="scientific">Paenibacillus filicis</name>
    <dbReference type="NCBI Taxonomy" id="669464"/>
    <lineage>
        <taxon>Bacteria</taxon>
        <taxon>Bacillati</taxon>
        <taxon>Bacillota</taxon>
        <taxon>Bacilli</taxon>
        <taxon>Bacillales</taxon>
        <taxon>Paenibacillaceae</taxon>
        <taxon>Paenibacillus</taxon>
    </lineage>
</organism>
<sequence length="194" mass="22051">MSNPRWLTIDYLQEGSPAQVEVHRIITGHRLLDKLRAYDPILVGTLPIGIQIAGSDLDIICEVHDFTGFEELVKEQFRTYPDFAIQRKVVGGLERIKVNVTVDGWPVELFGQNRPTTEQNGFVHMVIEARMLEMYGKAFTERIIALKAAGLKTEPAFAAALGLEGDPYERLLDISRWTDEDIRRLWKEPGTDRS</sequence>
<dbReference type="Pfam" id="PF14091">
    <property type="entry name" value="DUF4269"/>
    <property type="match status" value="1"/>
</dbReference>
<evidence type="ECO:0000313" key="1">
    <source>
        <dbReference type="EMBL" id="MEK8128919.1"/>
    </source>
</evidence>
<proteinExistence type="predicted"/>
<keyword evidence="2" id="KW-1185">Reference proteome</keyword>
<reference evidence="1 2" key="1">
    <citation type="submission" date="2024-04" db="EMBL/GenBank/DDBJ databases">
        <title>draft genome sequnece of Paenibacillus filicis.</title>
        <authorList>
            <person name="Kim D.-U."/>
        </authorList>
    </citation>
    <scope>NUCLEOTIDE SEQUENCE [LARGE SCALE GENOMIC DNA]</scope>
    <source>
        <strain evidence="1 2">KACC14197</strain>
    </source>
</reference>
<accession>A0ABU9DJ76</accession>
<dbReference type="EMBL" id="JBBPCC010000007">
    <property type="protein sequence ID" value="MEK8128919.1"/>
    <property type="molecule type" value="Genomic_DNA"/>
</dbReference>